<dbReference type="InterPro" id="IPR007889">
    <property type="entry name" value="HTH_Psq"/>
</dbReference>
<dbReference type="EMBL" id="CATOUU010000154">
    <property type="protein sequence ID" value="CAI9918287.1"/>
    <property type="molecule type" value="Genomic_DNA"/>
</dbReference>
<sequence>MTQYEISSNQVTYSTLDNKKPILHAVQYMITFNLSIRQAADLFNIPKSTLHRCFKKQMEQQNKQISQELVAQLKKCQQLE</sequence>
<dbReference type="InterPro" id="IPR009057">
    <property type="entry name" value="Homeodomain-like_sf"/>
</dbReference>
<evidence type="ECO:0000313" key="4">
    <source>
        <dbReference type="Proteomes" id="UP001642409"/>
    </source>
</evidence>
<feature type="domain" description="HTH psq-type" evidence="1">
    <location>
        <begin position="25"/>
        <end position="61"/>
    </location>
</feature>
<gene>
    <name evidence="3" type="ORF">HINF_LOCUS38899</name>
    <name evidence="2" type="ORF">HINF_LOCUS5932</name>
</gene>
<reference evidence="2" key="1">
    <citation type="submission" date="2023-06" db="EMBL/GenBank/DDBJ databases">
        <authorList>
            <person name="Kurt Z."/>
        </authorList>
    </citation>
    <scope>NUCLEOTIDE SEQUENCE</scope>
</reference>
<dbReference type="GO" id="GO:0003677">
    <property type="term" value="F:DNA binding"/>
    <property type="evidence" value="ECO:0007669"/>
    <property type="project" value="InterPro"/>
</dbReference>
<evidence type="ECO:0000313" key="2">
    <source>
        <dbReference type="EMBL" id="CAI9918287.1"/>
    </source>
</evidence>
<dbReference type="Gene3D" id="1.10.10.60">
    <property type="entry name" value="Homeodomain-like"/>
    <property type="match status" value="1"/>
</dbReference>
<accession>A0AA86NEJ9</accession>
<dbReference type="Pfam" id="PF05225">
    <property type="entry name" value="HTH_psq"/>
    <property type="match status" value="1"/>
</dbReference>
<keyword evidence="4" id="KW-1185">Reference proteome</keyword>
<dbReference type="Proteomes" id="UP001642409">
    <property type="component" value="Unassembled WGS sequence"/>
</dbReference>
<organism evidence="2">
    <name type="scientific">Hexamita inflata</name>
    <dbReference type="NCBI Taxonomy" id="28002"/>
    <lineage>
        <taxon>Eukaryota</taxon>
        <taxon>Metamonada</taxon>
        <taxon>Diplomonadida</taxon>
        <taxon>Hexamitidae</taxon>
        <taxon>Hexamitinae</taxon>
        <taxon>Hexamita</taxon>
    </lineage>
</organism>
<protein>
    <submittedName>
        <fullName evidence="2">Psq-type</fullName>
    </submittedName>
</protein>
<dbReference type="EMBL" id="CAXDID020000149">
    <property type="protein sequence ID" value="CAL6041246.1"/>
    <property type="molecule type" value="Genomic_DNA"/>
</dbReference>
<proteinExistence type="predicted"/>
<reference evidence="3 4" key="2">
    <citation type="submission" date="2024-07" db="EMBL/GenBank/DDBJ databases">
        <authorList>
            <person name="Akdeniz Z."/>
        </authorList>
    </citation>
    <scope>NUCLEOTIDE SEQUENCE [LARGE SCALE GENOMIC DNA]</scope>
</reference>
<dbReference type="AlphaFoldDB" id="A0AA86NEJ9"/>
<dbReference type="SUPFAM" id="SSF46689">
    <property type="entry name" value="Homeodomain-like"/>
    <property type="match status" value="1"/>
</dbReference>
<comment type="caution">
    <text evidence="2">The sequence shown here is derived from an EMBL/GenBank/DDBJ whole genome shotgun (WGS) entry which is preliminary data.</text>
</comment>
<evidence type="ECO:0000259" key="1">
    <source>
        <dbReference type="Pfam" id="PF05225"/>
    </source>
</evidence>
<evidence type="ECO:0000313" key="3">
    <source>
        <dbReference type="EMBL" id="CAL6041246.1"/>
    </source>
</evidence>
<name>A0AA86NEJ9_9EUKA</name>